<evidence type="ECO:0000259" key="3">
    <source>
        <dbReference type="Pfam" id="PF20068"/>
    </source>
</evidence>
<proteinExistence type="predicted"/>
<protein>
    <submittedName>
        <fullName evidence="4">DUF1508 domain-containing protein</fullName>
    </submittedName>
</protein>
<dbReference type="Gene3D" id="2.30.29.80">
    <property type="match status" value="1"/>
</dbReference>
<organism evidence="4 5">
    <name type="scientific">Haloarcula rubra</name>
    <dbReference type="NCBI Taxonomy" id="2487747"/>
    <lineage>
        <taxon>Archaea</taxon>
        <taxon>Methanobacteriati</taxon>
        <taxon>Methanobacteriota</taxon>
        <taxon>Stenosarchaea group</taxon>
        <taxon>Halobacteria</taxon>
        <taxon>Halobacteriales</taxon>
        <taxon>Haloarculaceae</taxon>
        <taxon>Haloarcula</taxon>
    </lineage>
</organism>
<dbReference type="InterPro" id="IPR036913">
    <property type="entry name" value="YegP-like_sf"/>
</dbReference>
<feature type="domain" description="Amphi-Trp" evidence="3">
    <location>
        <begin position="6"/>
        <end position="80"/>
    </location>
</feature>
<dbReference type="NCBIfam" id="NF041908">
    <property type="entry name" value="HVO_2922"/>
    <property type="match status" value="1"/>
</dbReference>
<reference evidence="4 5" key="1">
    <citation type="submission" date="2021-06" db="EMBL/GenBank/DDBJ databases">
        <title>Halomicroarcula sp. a new haloarchaeum isolated from saline soil.</title>
        <authorList>
            <person name="Duran-Viseras A."/>
            <person name="Sanchez-Porro C."/>
            <person name="Ventosa A."/>
        </authorList>
    </citation>
    <scope>NUCLEOTIDE SEQUENCE [LARGE SCALE GENOMIC DNA]</scope>
    <source>
        <strain evidence="4 5">F13</strain>
    </source>
</reference>
<name>A0AAW4PLK5_9EURY</name>
<dbReference type="InterPro" id="IPR010879">
    <property type="entry name" value="DUF1508"/>
</dbReference>
<gene>
    <name evidence="4" type="ORF">EGH21_02615</name>
</gene>
<dbReference type="RefSeq" id="WP_220616914.1">
    <property type="nucleotide sequence ID" value="NZ_RKLR01000001.1"/>
</dbReference>
<dbReference type="EMBL" id="RKLR01000001">
    <property type="protein sequence ID" value="MBX0321918.1"/>
    <property type="molecule type" value="Genomic_DNA"/>
</dbReference>
<keyword evidence="5" id="KW-1185">Reference proteome</keyword>
<evidence type="ECO:0000313" key="5">
    <source>
        <dbReference type="Proteomes" id="UP001430377"/>
    </source>
</evidence>
<evidence type="ECO:0000256" key="1">
    <source>
        <dbReference type="SAM" id="MobiDB-lite"/>
    </source>
</evidence>
<accession>A0AAW4PLK5</accession>
<evidence type="ECO:0000313" key="4">
    <source>
        <dbReference type="EMBL" id="MBX0321918.1"/>
    </source>
</evidence>
<sequence>MSPSDEYEVELTTTRAEAAALLTGVADGVREGTVRLGDGPEAVTVDTPAELTVELEVEMDDDGVSLEVELEWPNPAAGARDAVDADGEDDTAASPSDGRSAASVDEGTDGATVERAESPDATDGDGVAVGAAGGTGSLARFELFRDRADEWRWRLRHRNGNVIATSGEGYTRKHNARKGMRSVVENAPGAEVRADGPD</sequence>
<feature type="region of interest" description="Disordered" evidence="1">
    <location>
        <begin position="73"/>
        <end position="131"/>
    </location>
</feature>
<feature type="domain" description="DUF1508" evidence="2">
    <location>
        <begin position="146"/>
        <end position="192"/>
    </location>
</feature>
<dbReference type="InterPro" id="IPR027598">
    <property type="entry name" value="Amphi-Trp_dom"/>
</dbReference>
<evidence type="ECO:0000259" key="2">
    <source>
        <dbReference type="Pfam" id="PF07411"/>
    </source>
</evidence>
<dbReference type="Pfam" id="PF20068">
    <property type="entry name" value="Amphi-Trp"/>
    <property type="match status" value="1"/>
</dbReference>
<dbReference type="NCBIfam" id="TIGR04354">
    <property type="entry name" value="amphi-Trp"/>
    <property type="match status" value="1"/>
</dbReference>
<dbReference type="SUPFAM" id="SSF160113">
    <property type="entry name" value="YegP-like"/>
    <property type="match status" value="1"/>
</dbReference>
<comment type="caution">
    <text evidence="4">The sequence shown here is derived from an EMBL/GenBank/DDBJ whole genome shotgun (WGS) entry which is preliminary data.</text>
</comment>
<dbReference type="Proteomes" id="UP001430377">
    <property type="component" value="Unassembled WGS sequence"/>
</dbReference>
<dbReference type="AlphaFoldDB" id="A0AAW4PLK5"/>
<dbReference type="Pfam" id="PF07411">
    <property type="entry name" value="DUF1508"/>
    <property type="match status" value="1"/>
</dbReference>